<accession>A0A5J4X142</accession>
<feature type="compositionally biased region" description="Polar residues" evidence="2">
    <location>
        <begin position="545"/>
        <end position="567"/>
    </location>
</feature>
<feature type="coiled-coil region" evidence="1">
    <location>
        <begin position="371"/>
        <end position="421"/>
    </location>
</feature>
<proteinExistence type="predicted"/>
<feature type="compositionally biased region" description="Basic and acidic residues" evidence="2">
    <location>
        <begin position="57"/>
        <end position="79"/>
    </location>
</feature>
<organism evidence="3 4">
    <name type="scientific">Streblomastix strix</name>
    <dbReference type="NCBI Taxonomy" id="222440"/>
    <lineage>
        <taxon>Eukaryota</taxon>
        <taxon>Metamonada</taxon>
        <taxon>Preaxostyla</taxon>
        <taxon>Oxymonadida</taxon>
        <taxon>Streblomastigidae</taxon>
        <taxon>Streblomastix</taxon>
    </lineage>
</organism>
<dbReference type="Proteomes" id="UP000324800">
    <property type="component" value="Unassembled WGS sequence"/>
</dbReference>
<dbReference type="AlphaFoldDB" id="A0A5J4X142"/>
<protein>
    <submittedName>
        <fullName evidence="3">Uncharacterized protein</fullName>
    </submittedName>
</protein>
<feature type="compositionally biased region" description="Acidic residues" evidence="2">
    <location>
        <begin position="171"/>
        <end position="180"/>
    </location>
</feature>
<feature type="compositionally biased region" description="Polar residues" evidence="2">
    <location>
        <begin position="151"/>
        <end position="162"/>
    </location>
</feature>
<evidence type="ECO:0000256" key="1">
    <source>
        <dbReference type="SAM" id="Coils"/>
    </source>
</evidence>
<dbReference type="EMBL" id="SNRW01000486">
    <property type="protein sequence ID" value="KAA6400870.1"/>
    <property type="molecule type" value="Genomic_DNA"/>
</dbReference>
<feature type="region of interest" description="Disordered" evidence="2">
    <location>
        <begin position="493"/>
        <end position="577"/>
    </location>
</feature>
<gene>
    <name evidence="3" type="ORF">EZS28_003602</name>
</gene>
<evidence type="ECO:0000313" key="4">
    <source>
        <dbReference type="Proteomes" id="UP000324800"/>
    </source>
</evidence>
<comment type="caution">
    <text evidence="3">The sequence shown here is derived from an EMBL/GenBank/DDBJ whole genome shotgun (WGS) entry which is preliminary data.</text>
</comment>
<evidence type="ECO:0000256" key="2">
    <source>
        <dbReference type="SAM" id="MobiDB-lite"/>
    </source>
</evidence>
<feature type="compositionally biased region" description="Basic and acidic residues" evidence="2">
    <location>
        <begin position="502"/>
        <end position="517"/>
    </location>
</feature>
<sequence length="577" mass="66082">MSRENDEDSNFKRPALVRAVVKRENEEDSIKNVHPKSKSQIVNSIRENDLPKISSTSKRENDAEQKVKIRRENEDDGIKNIHPIAKSQIINIVRENDLPKVSSAIKRENDAEQRIKIKREQEDEQDSSQIENQRENERNKNGEIKRDENENQSSEIRSLTGFSSQSRRENDEDSDEEAEQSNEMSKEIHQQLIGLEIDSQKQERERIKQQMKKVNEQELLVPLDKQRGIDIIMKQMAQENLLEVSDQVQSAQNGEPAKKILLLDNVTPGSKPSEWQLNPAVEQQAQKAHVTRDAMPEILGGLQGADIMRSEPFVIPPHYEVEDLFWDRVKLDALIVERNQLLSESWNKETTIKRLEFILNSRTRELHTLEQKMTTEKNRQKNNNLQKLEQIKTLKAKVQQNEEEKIKLAQALKQKEELDKNNESAQQPSTLSYQSIKLKQQQLLQPTAQNLNLNQPSPKQPLPKLEGHVVKQIVAYRNKSSKDLDDKEDNHLLDQKGIGQQESKKGINEKDLKKDIGKGNSPAVGPEQVTILQGNVKKKSRIELPSNQNSLKINGSNGAHTNTSEANELNAAKGKKK</sequence>
<reference evidence="3 4" key="1">
    <citation type="submission" date="2019-03" db="EMBL/GenBank/DDBJ databases">
        <title>Single cell metagenomics reveals metabolic interactions within the superorganism composed of flagellate Streblomastix strix and complex community of Bacteroidetes bacteria on its surface.</title>
        <authorList>
            <person name="Treitli S.C."/>
            <person name="Kolisko M."/>
            <person name="Husnik F."/>
            <person name="Keeling P."/>
            <person name="Hampl V."/>
        </authorList>
    </citation>
    <scope>NUCLEOTIDE SEQUENCE [LARGE SCALE GENOMIC DNA]</scope>
    <source>
        <strain evidence="3">ST1C</strain>
    </source>
</reference>
<keyword evidence="1" id="KW-0175">Coiled coil</keyword>
<feature type="compositionally biased region" description="Basic and acidic residues" evidence="2">
    <location>
        <begin position="132"/>
        <end position="149"/>
    </location>
</feature>
<feature type="region of interest" description="Disordered" evidence="2">
    <location>
        <begin position="117"/>
        <end position="187"/>
    </location>
</feature>
<feature type="region of interest" description="Disordered" evidence="2">
    <location>
        <begin position="23"/>
        <end position="80"/>
    </location>
</feature>
<evidence type="ECO:0000313" key="3">
    <source>
        <dbReference type="EMBL" id="KAA6400870.1"/>
    </source>
</evidence>
<name>A0A5J4X142_9EUKA</name>